<proteinExistence type="predicted"/>
<gene>
    <name evidence="1" type="ORF">LCGC14_0425660</name>
</gene>
<comment type="caution">
    <text evidence="1">The sequence shown here is derived from an EMBL/GenBank/DDBJ whole genome shotgun (WGS) entry which is preliminary data.</text>
</comment>
<organism evidence="1">
    <name type="scientific">marine sediment metagenome</name>
    <dbReference type="NCBI Taxonomy" id="412755"/>
    <lineage>
        <taxon>unclassified sequences</taxon>
        <taxon>metagenomes</taxon>
        <taxon>ecological metagenomes</taxon>
    </lineage>
</organism>
<dbReference type="EMBL" id="LAZR01000393">
    <property type="protein sequence ID" value="KKN70964.1"/>
    <property type="molecule type" value="Genomic_DNA"/>
</dbReference>
<sequence>MLGSFQLGSTQYGDQGASWVNLVGSVTTASSASSTLSVATQLAGVSNGVATASAVLSVATKSRSMITAVSSVTGSLSVITQLEGSATAISGLVGVTLNVQPGLVGQVDAVSTMTARMAVIPGFGATGIQWRPHDGILETLEWKTSILKAFNGTEQRIKSRQSPRQFFKLRLFFDTDKKNSQYEAMLFSRQKETWLIPVWSEFIEHTTNIDMHDTMITVDTTFADYRANNKALIWKSETEYEFVAILSVTDSLLTLDPNYSVQNSYTGTKLIMPVRTAYMVSRNQKSKFSSPVAFVDAVFAVTDNTDIAGYTQAADYDSLNLLVVPAFMEGVHLESSDADSITLDYGTGVFSVVSDSLFNFLSQSHIFYNDTKQEAWEFRQFLYSLDGRQKTVLIPTFRDDLAQVSSIDIDPADTSVTIENILLAKNMGLNDLRTYVGFYFPVTNVLIVRKITGIAELGPDQERIDFDVNLDLAAAVSAGDCKICFVDKCRLSSDKVEIQWLRSHYNQCATNFMRVP</sequence>
<protein>
    <submittedName>
        <fullName evidence="1">Uncharacterized protein</fullName>
    </submittedName>
</protein>
<accession>A0A0F9SVQ6</accession>
<reference evidence="1" key="1">
    <citation type="journal article" date="2015" name="Nature">
        <title>Complex archaea that bridge the gap between prokaryotes and eukaryotes.</title>
        <authorList>
            <person name="Spang A."/>
            <person name="Saw J.H."/>
            <person name="Jorgensen S.L."/>
            <person name="Zaremba-Niedzwiedzka K."/>
            <person name="Martijn J."/>
            <person name="Lind A.E."/>
            <person name="van Eijk R."/>
            <person name="Schleper C."/>
            <person name="Guy L."/>
            <person name="Ettema T.J."/>
        </authorList>
    </citation>
    <scope>NUCLEOTIDE SEQUENCE</scope>
</reference>
<evidence type="ECO:0000313" key="1">
    <source>
        <dbReference type="EMBL" id="KKN70964.1"/>
    </source>
</evidence>
<dbReference type="AlphaFoldDB" id="A0A0F9SVQ6"/>
<name>A0A0F9SVQ6_9ZZZZ</name>